<proteinExistence type="predicted"/>
<keyword evidence="2" id="KW-1185">Reference proteome</keyword>
<dbReference type="EMBL" id="JADBGQ010000010">
    <property type="protein sequence ID" value="KAG5374591.1"/>
    <property type="molecule type" value="Genomic_DNA"/>
</dbReference>
<accession>A0ABQ7KM36</accession>
<dbReference type="Proteomes" id="UP000823674">
    <property type="component" value="Chromosome A10"/>
</dbReference>
<organism evidence="1 2">
    <name type="scientific">Brassica rapa subsp. trilocularis</name>
    <dbReference type="NCBI Taxonomy" id="1813537"/>
    <lineage>
        <taxon>Eukaryota</taxon>
        <taxon>Viridiplantae</taxon>
        <taxon>Streptophyta</taxon>
        <taxon>Embryophyta</taxon>
        <taxon>Tracheophyta</taxon>
        <taxon>Spermatophyta</taxon>
        <taxon>Magnoliopsida</taxon>
        <taxon>eudicotyledons</taxon>
        <taxon>Gunneridae</taxon>
        <taxon>Pentapetalae</taxon>
        <taxon>rosids</taxon>
        <taxon>malvids</taxon>
        <taxon>Brassicales</taxon>
        <taxon>Brassicaceae</taxon>
        <taxon>Brassiceae</taxon>
        <taxon>Brassica</taxon>
    </lineage>
</organism>
<protein>
    <submittedName>
        <fullName evidence="1">Uncharacterized protein</fullName>
    </submittedName>
</protein>
<evidence type="ECO:0000313" key="2">
    <source>
        <dbReference type="Proteomes" id="UP000823674"/>
    </source>
</evidence>
<reference evidence="1 2" key="1">
    <citation type="submission" date="2021-03" db="EMBL/GenBank/DDBJ databases">
        <authorList>
            <person name="King G.J."/>
            <person name="Bancroft I."/>
            <person name="Baten A."/>
            <person name="Bloomfield J."/>
            <person name="Borpatragohain P."/>
            <person name="He Z."/>
            <person name="Irish N."/>
            <person name="Irwin J."/>
            <person name="Liu K."/>
            <person name="Mauleon R.P."/>
            <person name="Moore J."/>
            <person name="Morris R."/>
            <person name="Ostergaard L."/>
            <person name="Wang B."/>
            <person name="Wells R."/>
        </authorList>
    </citation>
    <scope>NUCLEOTIDE SEQUENCE [LARGE SCALE GENOMIC DNA]</scope>
    <source>
        <strain evidence="1">R-o-18</strain>
        <tissue evidence="1">Leaf</tissue>
    </source>
</reference>
<name>A0ABQ7KM36_BRACM</name>
<comment type="caution">
    <text evidence="1">The sequence shown here is derived from an EMBL/GenBank/DDBJ whole genome shotgun (WGS) entry which is preliminary data.</text>
</comment>
<sequence>MRQMREANLASMPLDLSSSSEIVNKEHSLLSTFAGLQTGNKDWPPTDDAKTCPPLKTKAQLTLWINRARSYHYKKRLECFTEFGVGEKLLEPETTMAQKPDLSSGKKNNVSKLLVYKGRVSKGCKFSTPDIFSCTMMDLPFSIINVFANHPAESCRINNSSVRNWVSQSQHSHPWLLLCG</sequence>
<gene>
    <name evidence="1" type="primary">A10g500110.1_BraROA</name>
    <name evidence="1" type="ORF">IGI04_039187</name>
</gene>
<evidence type="ECO:0000313" key="1">
    <source>
        <dbReference type="EMBL" id="KAG5374591.1"/>
    </source>
</evidence>